<protein>
    <submittedName>
        <fullName evidence="1">Uncharacterized protein</fullName>
    </submittedName>
</protein>
<gene>
    <name evidence="1" type="ORF">S01H4_34721</name>
</gene>
<feature type="non-terminal residue" evidence="1">
    <location>
        <position position="89"/>
    </location>
</feature>
<dbReference type="AlphaFoldDB" id="X1B0J9"/>
<reference evidence="1" key="1">
    <citation type="journal article" date="2014" name="Front. Microbiol.">
        <title>High frequency of phylogenetically diverse reductive dehalogenase-homologous genes in deep subseafloor sedimentary metagenomes.</title>
        <authorList>
            <person name="Kawai M."/>
            <person name="Futagami T."/>
            <person name="Toyoda A."/>
            <person name="Takaki Y."/>
            <person name="Nishi S."/>
            <person name="Hori S."/>
            <person name="Arai W."/>
            <person name="Tsubouchi T."/>
            <person name="Morono Y."/>
            <person name="Uchiyama I."/>
            <person name="Ito T."/>
            <person name="Fujiyama A."/>
            <person name="Inagaki F."/>
            <person name="Takami H."/>
        </authorList>
    </citation>
    <scope>NUCLEOTIDE SEQUENCE</scope>
    <source>
        <strain evidence="1">Expedition CK06-06</strain>
    </source>
</reference>
<name>X1B0J9_9ZZZZ</name>
<dbReference type="EMBL" id="BART01018388">
    <property type="protein sequence ID" value="GAG74897.1"/>
    <property type="molecule type" value="Genomic_DNA"/>
</dbReference>
<comment type="caution">
    <text evidence="1">The sequence shown here is derived from an EMBL/GenBank/DDBJ whole genome shotgun (WGS) entry which is preliminary data.</text>
</comment>
<accession>X1B0J9</accession>
<sequence length="89" mass="10454">MRNDQIASKIAEFARDTDFRTDRYELASDLQSIIGYNRGCQNEQNKHKIVDLLSQGDFQNPWFNEQLTSLKKWLEEESTFSLDHAIVFP</sequence>
<evidence type="ECO:0000313" key="1">
    <source>
        <dbReference type="EMBL" id="GAG74897.1"/>
    </source>
</evidence>
<organism evidence="1">
    <name type="scientific">marine sediment metagenome</name>
    <dbReference type="NCBI Taxonomy" id="412755"/>
    <lineage>
        <taxon>unclassified sequences</taxon>
        <taxon>metagenomes</taxon>
        <taxon>ecological metagenomes</taxon>
    </lineage>
</organism>
<proteinExistence type="predicted"/>